<proteinExistence type="predicted"/>
<organism evidence="1 2">
    <name type="scientific">Sphingobacterium faecale</name>
    <dbReference type="NCBI Taxonomy" id="2803775"/>
    <lineage>
        <taxon>Bacteria</taxon>
        <taxon>Pseudomonadati</taxon>
        <taxon>Bacteroidota</taxon>
        <taxon>Sphingobacteriia</taxon>
        <taxon>Sphingobacteriales</taxon>
        <taxon>Sphingobacteriaceae</taxon>
        <taxon>Sphingobacterium</taxon>
    </lineage>
</organism>
<evidence type="ECO:0000313" key="1">
    <source>
        <dbReference type="EMBL" id="MBL1408871.1"/>
    </source>
</evidence>
<accession>A0ABS1R2D9</accession>
<comment type="caution">
    <text evidence="1">The sequence shown here is derived from an EMBL/GenBank/DDBJ whole genome shotgun (WGS) entry which is preliminary data.</text>
</comment>
<protein>
    <submittedName>
        <fullName evidence="1">Uncharacterized protein</fullName>
    </submittedName>
</protein>
<dbReference type="RefSeq" id="WP_202102627.1">
    <property type="nucleotide sequence ID" value="NZ_JAERTY010000004.1"/>
</dbReference>
<reference evidence="1 2" key="1">
    <citation type="submission" date="2021-01" db="EMBL/GenBank/DDBJ databases">
        <title>C459-1 draft genome sequence.</title>
        <authorList>
            <person name="Zhang X.-F."/>
        </authorList>
    </citation>
    <scope>NUCLEOTIDE SEQUENCE [LARGE SCALE GENOMIC DNA]</scope>
    <source>
        <strain evidence="2">C459-1</strain>
    </source>
</reference>
<dbReference type="EMBL" id="JAERTY010000004">
    <property type="protein sequence ID" value="MBL1408871.1"/>
    <property type="molecule type" value="Genomic_DNA"/>
</dbReference>
<evidence type="ECO:0000313" key="2">
    <source>
        <dbReference type="Proteomes" id="UP000625283"/>
    </source>
</evidence>
<sequence>MVKTGFVYLMLSLNSFLLFSQSWDSLKKEKDPLFSFTVNDTLSFPIYLIDNVSDKGRYYAAKLQTNVCNDQICLPIEVNLFWDLLGNFHHFSRESGFNFTKFDHQYFDEPDYDKLNQILLDSLSPLRDYAVEDLLDKNEEKFSVQVDAVTRPTSKLFSAATVPGALYTVYTLWHIVNGPIKLKLNDYTNQAYTNRKWQHYFATSQVPIYQEYFLKNITIQDLEYLKKDVINLLFAEDEFIPHYALDILAPSTFNTPKEYNTILSRLEQLKGHVVTEILNSITALDSESKELITKYKDSSKASPKQKEIIKRILNNEVSK</sequence>
<gene>
    <name evidence="1" type="ORF">JKG61_08940</name>
</gene>
<dbReference type="Proteomes" id="UP000625283">
    <property type="component" value="Unassembled WGS sequence"/>
</dbReference>
<name>A0ABS1R2D9_9SPHI</name>
<keyword evidence="2" id="KW-1185">Reference proteome</keyword>